<accession>A0A9P1GHC8</accession>
<keyword evidence="3" id="KW-1185">Reference proteome</keyword>
<evidence type="ECO:0000313" key="2">
    <source>
        <dbReference type="EMBL" id="CAL4797571.1"/>
    </source>
</evidence>
<dbReference type="EMBL" id="CAMXCT010004757">
    <property type="protein sequence ID" value="CAI4010259.1"/>
    <property type="molecule type" value="Genomic_DNA"/>
</dbReference>
<evidence type="ECO:0008006" key="4">
    <source>
        <dbReference type="Google" id="ProtNLM"/>
    </source>
</evidence>
<sequence length="740" mass="83778">MMHYQVTGWNQDIEHHVDHFNEFVITALDKQHPSRDKGPKKPYIDDEIWALRALKLRYRKALRETQHRKKVELMFKTWSAWTQKMENQQHADSVRSYSATLACCTVRCMAQLHSVAQQLKVRLSKAKAQLLCRRLEQMPRDASAGQILQAIHKLQGPTNPKKIKRKPFPLLKKSDGTHCASSSERCDRWAEFFCNMEGGRRMTHQDLREGWIDNLQHFRQQQFDLSLESLPTLCDLERAYSHVRIGRAVGMDSIPPEACKYNVGQFARATFAQLLKMTLHGQEAIPHKGGRLTAAYKGKGDVDDCASYRSLLVSSQIGKCLHRTLRMTQSSFYETILQNQQLGGRPGIPVYLGIHHLRAFLRLQKKLNRSCCIIFLDLKEAFYRVLRPLAMQNRWDDHDIADVAKRLGLPPSIMEDLHQHLRDPCALQQATLPPILRNCITAIHTDTWFVVDGQDNDVCRTTAGSRPGDCFADTIFGYLWARVLRSLEQKCIDLGLLEAFPQQEFADPFAVHEQADPAVPQRPFLGPCWMDDLAIPIAGSSAEEAVRKVGILAGLLLDHCVNFAMSPNLAAGKTELLLALRGRKSRQLRQQFYGVDLCMLSQCTRNLNVILESLVACNANCAAKLKEEKEHISFDAMDTLLPSDAFLMTHGVPAAKKNFTRSRKCNCISATLASADVISGHAVICSLCDLALDPLNQDKGIDVMMEHCRNNKRKERAESPSIREISELSARTSCLTWSMR</sequence>
<reference evidence="2 3" key="2">
    <citation type="submission" date="2024-05" db="EMBL/GenBank/DDBJ databases">
        <authorList>
            <person name="Chen Y."/>
            <person name="Shah S."/>
            <person name="Dougan E. K."/>
            <person name="Thang M."/>
            <person name="Chan C."/>
        </authorList>
    </citation>
    <scope>NUCLEOTIDE SEQUENCE [LARGE SCALE GENOMIC DNA]</scope>
</reference>
<name>A0A9P1GHC8_9DINO</name>
<evidence type="ECO:0000313" key="3">
    <source>
        <dbReference type="Proteomes" id="UP001152797"/>
    </source>
</evidence>
<proteinExistence type="predicted"/>
<dbReference type="EMBL" id="CAMXCT030004757">
    <property type="protein sequence ID" value="CAL4797571.1"/>
    <property type="molecule type" value="Genomic_DNA"/>
</dbReference>
<dbReference type="AlphaFoldDB" id="A0A9P1GHC8"/>
<gene>
    <name evidence="1" type="ORF">C1SCF055_LOCUS35541</name>
</gene>
<dbReference type="OrthoDB" id="415871at2759"/>
<reference evidence="1" key="1">
    <citation type="submission" date="2022-10" db="EMBL/GenBank/DDBJ databases">
        <authorList>
            <person name="Chen Y."/>
            <person name="Dougan E. K."/>
            <person name="Chan C."/>
            <person name="Rhodes N."/>
            <person name="Thang M."/>
        </authorList>
    </citation>
    <scope>NUCLEOTIDE SEQUENCE</scope>
</reference>
<dbReference type="Proteomes" id="UP001152797">
    <property type="component" value="Unassembled WGS sequence"/>
</dbReference>
<dbReference type="EMBL" id="CAMXCT020004757">
    <property type="protein sequence ID" value="CAL1163634.1"/>
    <property type="molecule type" value="Genomic_DNA"/>
</dbReference>
<organism evidence="1">
    <name type="scientific">Cladocopium goreaui</name>
    <dbReference type="NCBI Taxonomy" id="2562237"/>
    <lineage>
        <taxon>Eukaryota</taxon>
        <taxon>Sar</taxon>
        <taxon>Alveolata</taxon>
        <taxon>Dinophyceae</taxon>
        <taxon>Suessiales</taxon>
        <taxon>Symbiodiniaceae</taxon>
        <taxon>Cladocopium</taxon>
    </lineage>
</organism>
<evidence type="ECO:0000313" key="1">
    <source>
        <dbReference type="EMBL" id="CAI4010259.1"/>
    </source>
</evidence>
<comment type="caution">
    <text evidence="1">The sequence shown here is derived from an EMBL/GenBank/DDBJ whole genome shotgun (WGS) entry which is preliminary data.</text>
</comment>
<protein>
    <recommendedName>
        <fullName evidence="4">Reverse transcriptase domain-containing protein</fullName>
    </recommendedName>
</protein>